<protein>
    <submittedName>
        <fullName evidence="20">Histone-lysine N-methyltransferase NSD2</fullName>
    </submittedName>
</protein>
<dbReference type="InterPro" id="IPR059153">
    <property type="entry name" value="NSD_PHD-1st"/>
</dbReference>
<dbReference type="InterPro" id="IPR000313">
    <property type="entry name" value="PWWP_dom"/>
</dbReference>
<keyword evidence="4" id="KW-0597">Phosphoprotein</keyword>
<feature type="region of interest" description="Disordered" evidence="14">
    <location>
        <begin position="1024"/>
        <end position="1053"/>
    </location>
</feature>
<dbReference type="Pfam" id="PF17907">
    <property type="entry name" value="AWS"/>
    <property type="match status" value="1"/>
</dbReference>
<dbReference type="InterPro" id="IPR001214">
    <property type="entry name" value="SET_dom"/>
</dbReference>
<dbReference type="SMART" id="SM00249">
    <property type="entry name" value="PHD"/>
    <property type="match status" value="5"/>
</dbReference>
<dbReference type="GO" id="GO:0016279">
    <property type="term" value="F:protein-lysine N-methyltransferase activity"/>
    <property type="evidence" value="ECO:0007669"/>
    <property type="project" value="UniProtKB-ARBA"/>
</dbReference>
<feature type="compositionally biased region" description="Pro residues" evidence="14">
    <location>
        <begin position="1037"/>
        <end position="1050"/>
    </location>
</feature>
<feature type="domain" description="PHD-type" evidence="15">
    <location>
        <begin position="1058"/>
        <end position="1105"/>
    </location>
</feature>
<feature type="domain" description="PHD-type" evidence="15">
    <location>
        <begin position="453"/>
        <end position="500"/>
    </location>
</feature>
<dbReference type="SMART" id="SM00570">
    <property type="entry name" value="AWS"/>
    <property type="match status" value="1"/>
</dbReference>
<evidence type="ECO:0000259" key="18">
    <source>
        <dbReference type="PROSITE" id="PS50868"/>
    </source>
</evidence>
<feature type="compositionally biased region" description="Polar residues" evidence="14">
    <location>
        <begin position="433"/>
        <end position="444"/>
    </location>
</feature>
<keyword evidence="12" id="KW-0539">Nucleus</keyword>
<evidence type="ECO:0000256" key="2">
    <source>
        <dbReference type="ARBA" id="ARBA00004286"/>
    </source>
</evidence>
<proteinExistence type="predicted"/>
<dbReference type="InterPro" id="IPR001965">
    <property type="entry name" value="Znf_PHD"/>
</dbReference>
<dbReference type="PANTHER" id="PTHR22884">
    <property type="entry name" value="SET DOMAIN PROTEINS"/>
    <property type="match status" value="1"/>
</dbReference>
<dbReference type="SUPFAM" id="SSF57903">
    <property type="entry name" value="FYVE/PHD zinc finger"/>
    <property type="match status" value="3"/>
</dbReference>
<dbReference type="PROSITE" id="PS50016">
    <property type="entry name" value="ZF_PHD_2"/>
    <property type="match status" value="3"/>
</dbReference>
<dbReference type="GO" id="GO:0005634">
    <property type="term" value="C:nucleus"/>
    <property type="evidence" value="ECO:0007669"/>
    <property type="project" value="UniProtKB-SubCell"/>
</dbReference>
<dbReference type="CDD" id="cd15566">
    <property type="entry name" value="PHD3_NSD"/>
    <property type="match status" value="1"/>
</dbReference>
<evidence type="ECO:0000256" key="9">
    <source>
        <dbReference type="ARBA" id="ARBA00022771"/>
    </source>
</evidence>
<feature type="domain" description="Post-SET" evidence="18">
    <location>
        <begin position="1002"/>
        <end position="1018"/>
    </location>
</feature>
<dbReference type="SMART" id="SM00293">
    <property type="entry name" value="PWWP"/>
    <property type="match status" value="2"/>
</dbReference>
<feature type="domain" description="PWWP" evidence="17">
    <location>
        <begin position="28"/>
        <end position="94"/>
    </location>
</feature>
<dbReference type="GO" id="GO:0008270">
    <property type="term" value="F:zinc ion binding"/>
    <property type="evidence" value="ECO:0007669"/>
    <property type="project" value="UniProtKB-KW"/>
</dbReference>
<dbReference type="GO" id="GO:0140938">
    <property type="term" value="F:histone H3 methyltransferase activity"/>
    <property type="evidence" value="ECO:0007669"/>
    <property type="project" value="UniProtKB-ARBA"/>
</dbReference>
<evidence type="ECO:0000256" key="11">
    <source>
        <dbReference type="ARBA" id="ARBA00022853"/>
    </source>
</evidence>
<feature type="domain" description="PWWP" evidence="17">
    <location>
        <begin position="685"/>
        <end position="747"/>
    </location>
</feature>
<dbReference type="GO" id="GO:0005694">
    <property type="term" value="C:chromosome"/>
    <property type="evidence" value="ECO:0007669"/>
    <property type="project" value="UniProtKB-SubCell"/>
</dbReference>
<keyword evidence="21" id="KW-1185">Reference proteome</keyword>
<feature type="compositionally biased region" description="Basic residues" evidence="14">
    <location>
        <begin position="194"/>
        <end position="203"/>
    </location>
</feature>
<evidence type="ECO:0000256" key="5">
    <source>
        <dbReference type="ARBA" id="ARBA00022603"/>
    </source>
</evidence>
<dbReference type="Proteomes" id="UP001174909">
    <property type="component" value="Unassembled WGS sequence"/>
</dbReference>
<dbReference type="InterPro" id="IPR019786">
    <property type="entry name" value="Zinc_finger_PHD-type_CS"/>
</dbReference>
<feature type="region of interest" description="Disordered" evidence="14">
    <location>
        <begin position="185"/>
        <end position="209"/>
    </location>
</feature>
<dbReference type="SUPFAM" id="SSF82199">
    <property type="entry name" value="SET domain"/>
    <property type="match status" value="1"/>
</dbReference>
<dbReference type="SMART" id="SM00508">
    <property type="entry name" value="PostSET"/>
    <property type="match status" value="1"/>
</dbReference>
<evidence type="ECO:0000259" key="16">
    <source>
        <dbReference type="PROSITE" id="PS50280"/>
    </source>
</evidence>
<comment type="subcellular location">
    <subcellularLocation>
        <location evidence="2">Chromosome</location>
    </subcellularLocation>
    <subcellularLocation>
        <location evidence="1">Nucleus</location>
    </subcellularLocation>
</comment>
<evidence type="ECO:0000256" key="1">
    <source>
        <dbReference type="ARBA" id="ARBA00004123"/>
    </source>
</evidence>
<feature type="region of interest" description="Disordered" evidence="14">
    <location>
        <begin position="1"/>
        <end position="23"/>
    </location>
</feature>
<feature type="domain" description="AWS" evidence="19">
    <location>
        <begin position="826"/>
        <end position="874"/>
    </location>
</feature>
<dbReference type="PROSITE" id="PS51215">
    <property type="entry name" value="AWS"/>
    <property type="match status" value="1"/>
</dbReference>
<dbReference type="InterPro" id="IPR050777">
    <property type="entry name" value="SET2_Histone-Lys_MeTrsfase"/>
</dbReference>
<sequence length="1298" mass="143894">MSHSRCSKLHATTHTMGPTPPSLPKHRVGDLLWCRENKKRYSLWWPAMVTYEPHQAILVRTTPRGIHQVHVQYFGISAVRGWVSQLQYEPLVDTASRKLPTVTIGKKMKCEFEVAIREATEALRLTHKERKLKFIFNFDPLPSTPTTKVLVKSEGAEEGGGRRGEGTMSVKAEVVEEARVSPVKRGDLETTLDKRRKNKRRRNSASCSLSTTSLRMERNEVPLSVRTTSRRRRVRSCSGSGGDAAKNFVVSLPFNGLGKPSGSAPSLLIGESPVTMDSFAVTVDKVLNEACAAGGERDSKRFPEKPPNGMVVSPPAPMRRGPGRPRKNSTSKQNFRHAAPLGKRETRGRRAVVPVECEVSSAPPPVKRLALDPGSESGSEMSGVSIASAILTPPSSGTEAPGEDDRGSVGRMGPGDSHVEANEKPFGRRGRTTKSVSAKSNTRTESFAPEFRSGDCAICDARDSGLLVCQGHCLQAFHVDCLGLVAPPSFQFVCDECQAVPRQCFMCSGSTGPLDCCAKPRCGKFYHRSCIHDDRLFVFDDLKTKFTCPLHCCAKCVCSDLGSAYTPRGSTLVQCVKCPLALHKPHCLVAGCSLISSSQMICYLHIRIESELNLYKHLNMDTCLECGESGSLYCCDFCSSAYHRECMEEHHLPVEEGERRERGAELLSTEKWICPACRDHDLPTYSSVVLCKFGIWRWWPGLVVPMDDVPDNIVRKRPGEGMFVVRFCGTNDYCWIHHGRTLSLSLEPGAEPAKEVNKMCRNHGKKHAHTDKVFKRACQEAMDLYMEQMRVQEKSKPLPKQESKAYTKIKINKYLVPRPTISDDDLHSLPCQCTPESPCDDDSICVNRAIHVECDPKTCPVGLFCHNQKMRRFQYANATPFYTGGRGWGLRAASDIREGDFVVEYVGEVLDMEMCRERLRKAHETQTQHFYMLTLDSRNGLVIDAKEKSNHARFINHSCDPNCETQKWTVGHESRVGIFAKEDIKAGTELTFDYQLDSLGNEKKECLCGSRNCSGFIGVRSKVEPKPKPKVKKKPKPPAPQKPRLPPPSAPSVEETHDNDCFLCGDGGDLLCCDFGKCRKVYHLHCIGRKLIPPEQWVCPRHYCTVCSKRAFVFCTSCPISYCGKHRRNRFVEVNGERKCETCCGGVSDSPDLGEEEEEEEETSKTVSIPLTSTSIVCGASKPAAASLPTKVPSIPPPPLPLSLPTLPSPPLPPPLPPAAHIPSISPLSSLTPLHHHTLPSLPVLTHALSRHPLHPLSHQPAIQLLMPPSNHFFYFNSPQPFLGSPPSSLVYPSTYHH</sequence>
<gene>
    <name evidence="20" type="ORF">GBAR_LOCUS22953</name>
</gene>
<evidence type="ECO:0000256" key="13">
    <source>
        <dbReference type="PROSITE-ProRule" id="PRU00146"/>
    </source>
</evidence>
<dbReference type="CDD" id="cd15568">
    <property type="entry name" value="PHD5_NSD"/>
    <property type="match status" value="1"/>
</dbReference>
<evidence type="ECO:0000256" key="12">
    <source>
        <dbReference type="ARBA" id="ARBA00023242"/>
    </source>
</evidence>
<evidence type="ECO:0000256" key="14">
    <source>
        <dbReference type="SAM" id="MobiDB-lite"/>
    </source>
</evidence>
<dbReference type="InterPro" id="IPR046341">
    <property type="entry name" value="SET_dom_sf"/>
</dbReference>
<keyword evidence="8" id="KW-0479">Metal-binding</keyword>
<dbReference type="GO" id="GO:0032259">
    <property type="term" value="P:methylation"/>
    <property type="evidence" value="ECO:0007669"/>
    <property type="project" value="UniProtKB-KW"/>
</dbReference>
<keyword evidence="10" id="KW-0862">Zinc</keyword>
<keyword evidence="11" id="KW-0156">Chromatin regulator</keyword>
<evidence type="ECO:0000313" key="20">
    <source>
        <dbReference type="EMBL" id="CAI8041285.1"/>
    </source>
</evidence>
<feature type="region of interest" description="Disordered" evidence="14">
    <location>
        <begin position="391"/>
        <end position="444"/>
    </location>
</feature>
<evidence type="ECO:0000256" key="7">
    <source>
        <dbReference type="ARBA" id="ARBA00022691"/>
    </source>
</evidence>
<dbReference type="Pfam" id="PF23011">
    <property type="entry name" value="PHD-1st_NSD"/>
    <property type="match status" value="1"/>
</dbReference>
<feature type="compositionally biased region" description="Basic and acidic residues" evidence="14">
    <location>
        <begin position="295"/>
        <end position="304"/>
    </location>
</feature>
<dbReference type="PROSITE" id="PS50812">
    <property type="entry name" value="PWWP"/>
    <property type="match status" value="2"/>
</dbReference>
<dbReference type="InterPro" id="IPR006560">
    <property type="entry name" value="AWS_dom"/>
</dbReference>
<dbReference type="InterPro" id="IPR013083">
    <property type="entry name" value="Znf_RING/FYVE/PHD"/>
</dbReference>
<evidence type="ECO:0000256" key="10">
    <source>
        <dbReference type="ARBA" id="ARBA00022833"/>
    </source>
</evidence>
<dbReference type="InterPro" id="IPR019787">
    <property type="entry name" value="Znf_PHD-finger"/>
</dbReference>
<evidence type="ECO:0000256" key="8">
    <source>
        <dbReference type="ARBA" id="ARBA00022723"/>
    </source>
</evidence>
<dbReference type="CDD" id="cd19173">
    <property type="entry name" value="SET_NSD"/>
    <property type="match status" value="1"/>
</dbReference>
<dbReference type="CDD" id="cd05838">
    <property type="entry name" value="PWWP_NSD_rpt2"/>
    <property type="match status" value="1"/>
</dbReference>
<dbReference type="InterPro" id="IPR003616">
    <property type="entry name" value="Post-SET_dom"/>
</dbReference>
<dbReference type="Pfam" id="PF00855">
    <property type="entry name" value="PWWP"/>
    <property type="match status" value="2"/>
</dbReference>
<dbReference type="SUPFAM" id="SSF63748">
    <property type="entry name" value="Tudor/PWWP/MBT"/>
    <property type="match status" value="2"/>
</dbReference>
<reference evidence="20" key="1">
    <citation type="submission" date="2023-03" db="EMBL/GenBank/DDBJ databases">
        <authorList>
            <person name="Steffen K."/>
            <person name="Cardenas P."/>
        </authorList>
    </citation>
    <scope>NUCLEOTIDE SEQUENCE</scope>
</reference>
<accession>A0AA35T3V7</accession>
<evidence type="ECO:0000313" key="21">
    <source>
        <dbReference type="Proteomes" id="UP001174909"/>
    </source>
</evidence>
<dbReference type="Gene3D" id="2.170.270.10">
    <property type="entry name" value="SET domain"/>
    <property type="match status" value="1"/>
</dbReference>
<keyword evidence="7" id="KW-0949">S-adenosyl-L-methionine</keyword>
<dbReference type="EMBL" id="CASHTH010003177">
    <property type="protein sequence ID" value="CAI8041285.1"/>
    <property type="molecule type" value="Genomic_DNA"/>
</dbReference>
<keyword evidence="6" id="KW-0808">Transferase</keyword>
<organism evidence="20 21">
    <name type="scientific">Geodia barretti</name>
    <name type="common">Barrett's horny sponge</name>
    <dbReference type="NCBI Taxonomy" id="519541"/>
    <lineage>
        <taxon>Eukaryota</taxon>
        <taxon>Metazoa</taxon>
        <taxon>Porifera</taxon>
        <taxon>Demospongiae</taxon>
        <taxon>Heteroscleromorpha</taxon>
        <taxon>Tetractinellida</taxon>
        <taxon>Astrophorina</taxon>
        <taxon>Geodiidae</taxon>
        <taxon>Geodia</taxon>
    </lineage>
</organism>
<dbReference type="PROSITE" id="PS50280">
    <property type="entry name" value="SET"/>
    <property type="match status" value="1"/>
</dbReference>
<keyword evidence="5" id="KW-0489">Methyltransferase</keyword>
<evidence type="ECO:0000259" key="17">
    <source>
        <dbReference type="PROSITE" id="PS50812"/>
    </source>
</evidence>
<comment type="caution">
    <text evidence="20">The sequence shown here is derived from an EMBL/GenBank/DDBJ whole genome shotgun (WGS) entry which is preliminary data.</text>
</comment>
<dbReference type="Gene3D" id="3.30.40.10">
    <property type="entry name" value="Zinc/RING finger domain, C3HC4 (zinc finger)"/>
    <property type="match status" value="4"/>
</dbReference>
<keyword evidence="9 13" id="KW-0863">Zinc-finger</keyword>
<dbReference type="Pfam" id="PF00856">
    <property type="entry name" value="SET"/>
    <property type="match status" value="1"/>
</dbReference>
<feature type="region of interest" description="Disordered" evidence="14">
    <location>
        <begin position="294"/>
        <end position="349"/>
    </location>
</feature>
<dbReference type="InterPro" id="IPR011011">
    <property type="entry name" value="Znf_FYVE_PHD"/>
</dbReference>
<dbReference type="SMART" id="SM00317">
    <property type="entry name" value="SET"/>
    <property type="match status" value="1"/>
</dbReference>
<keyword evidence="3" id="KW-0158">Chromosome</keyword>
<dbReference type="InterPro" id="IPR055198">
    <property type="entry name" value="NSD_PHD"/>
</dbReference>
<feature type="compositionally biased region" description="Basic and acidic residues" evidence="14">
    <location>
        <begin position="417"/>
        <end position="426"/>
    </location>
</feature>
<evidence type="ECO:0000259" key="19">
    <source>
        <dbReference type="PROSITE" id="PS51215"/>
    </source>
</evidence>
<evidence type="ECO:0000256" key="6">
    <source>
        <dbReference type="ARBA" id="ARBA00022679"/>
    </source>
</evidence>
<evidence type="ECO:0000259" key="15">
    <source>
        <dbReference type="PROSITE" id="PS50016"/>
    </source>
</evidence>
<dbReference type="PROSITE" id="PS01359">
    <property type="entry name" value="ZF_PHD_1"/>
    <property type="match status" value="2"/>
</dbReference>
<dbReference type="Pfam" id="PF22908">
    <property type="entry name" value="PHD_NSD"/>
    <property type="match status" value="1"/>
</dbReference>
<dbReference type="Gene3D" id="2.30.30.140">
    <property type="match status" value="2"/>
</dbReference>
<evidence type="ECO:0000256" key="4">
    <source>
        <dbReference type="ARBA" id="ARBA00022553"/>
    </source>
</evidence>
<feature type="domain" description="SET" evidence="16">
    <location>
        <begin position="868"/>
        <end position="995"/>
    </location>
</feature>
<evidence type="ECO:0000256" key="3">
    <source>
        <dbReference type="ARBA" id="ARBA00022454"/>
    </source>
</evidence>
<dbReference type="PROSITE" id="PS50868">
    <property type="entry name" value="POST_SET"/>
    <property type="match status" value="1"/>
</dbReference>
<feature type="domain" description="PHD-type" evidence="15">
    <location>
        <begin position="620"/>
        <end position="680"/>
    </location>
</feature>
<name>A0AA35T3V7_GEOBA</name>